<comment type="subcellular location">
    <subcellularLocation>
        <location evidence="1">Cytoplasm</location>
    </subcellularLocation>
</comment>
<keyword evidence="3" id="KW-0805">Transcription regulation</keyword>
<name>A0AAN4W0Y0_9BACT</name>
<dbReference type="GO" id="GO:0003677">
    <property type="term" value="F:DNA binding"/>
    <property type="evidence" value="ECO:0007669"/>
    <property type="project" value="UniProtKB-KW"/>
</dbReference>
<dbReference type="PRINTS" id="PR00598">
    <property type="entry name" value="HTHMARR"/>
</dbReference>
<keyword evidence="4" id="KW-0238">DNA-binding</keyword>
<dbReference type="SMART" id="SM00347">
    <property type="entry name" value="HTH_MARR"/>
    <property type="match status" value="1"/>
</dbReference>
<comment type="caution">
    <text evidence="7">The sequence shown here is derived from an EMBL/GenBank/DDBJ whole genome shotgun (WGS) entry which is preliminary data.</text>
</comment>
<dbReference type="InterPro" id="IPR036390">
    <property type="entry name" value="WH_DNA-bd_sf"/>
</dbReference>
<evidence type="ECO:0000313" key="8">
    <source>
        <dbReference type="Proteomes" id="UP001310022"/>
    </source>
</evidence>
<dbReference type="PANTHER" id="PTHR33164:SF5">
    <property type="entry name" value="ORGANIC HYDROPEROXIDE RESISTANCE TRANSCRIPTIONAL REGULATOR"/>
    <property type="match status" value="1"/>
</dbReference>
<sequence>MSKDFDQLKLENQLCFPLYAASRLVIREYQPYLDELKITYPQYLVLMVLWESNGIAVNDIAQKLILNTNTVTPLLKRMEKMGLLERKRQKEDERKVIISLTPAGQEMRLAAAEIPLKLGERLSCGSIQLEELKRLKQDLHLLINQLTEE</sequence>
<evidence type="ECO:0000256" key="4">
    <source>
        <dbReference type="ARBA" id="ARBA00023125"/>
    </source>
</evidence>
<proteinExistence type="predicted"/>
<dbReference type="FunFam" id="1.10.10.10:FF:000163">
    <property type="entry name" value="MarR family transcriptional regulator"/>
    <property type="match status" value="1"/>
</dbReference>
<organism evidence="7 8">
    <name type="scientific">Persicobacter diffluens</name>
    <dbReference type="NCBI Taxonomy" id="981"/>
    <lineage>
        <taxon>Bacteria</taxon>
        <taxon>Pseudomonadati</taxon>
        <taxon>Bacteroidota</taxon>
        <taxon>Cytophagia</taxon>
        <taxon>Cytophagales</taxon>
        <taxon>Persicobacteraceae</taxon>
        <taxon>Persicobacter</taxon>
    </lineage>
</organism>
<dbReference type="AlphaFoldDB" id="A0AAN4W0Y0"/>
<evidence type="ECO:0000256" key="3">
    <source>
        <dbReference type="ARBA" id="ARBA00023015"/>
    </source>
</evidence>
<keyword evidence="8" id="KW-1185">Reference proteome</keyword>
<dbReference type="InterPro" id="IPR036388">
    <property type="entry name" value="WH-like_DNA-bd_sf"/>
</dbReference>
<dbReference type="GO" id="GO:0006950">
    <property type="term" value="P:response to stress"/>
    <property type="evidence" value="ECO:0007669"/>
    <property type="project" value="TreeGrafter"/>
</dbReference>
<dbReference type="EMBL" id="BQKE01000002">
    <property type="protein sequence ID" value="GJM62475.1"/>
    <property type="molecule type" value="Genomic_DNA"/>
</dbReference>
<dbReference type="InterPro" id="IPR039422">
    <property type="entry name" value="MarR/SlyA-like"/>
</dbReference>
<keyword evidence="5" id="KW-0804">Transcription</keyword>
<dbReference type="SUPFAM" id="SSF46785">
    <property type="entry name" value="Winged helix' DNA-binding domain"/>
    <property type="match status" value="1"/>
</dbReference>
<keyword evidence="2" id="KW-0963">Cytoplasm</keyword>
<dbReference type="InterPro" id="IPR055166">
    <property type="entry name" value="Transc_reg_Sar_Rot_HTH"/>
</dbReference>
<dbReference type="PANTHER" id="PTHR33164">
    <property type="entry name" value="TRANSCRIPTIONAL REGULATOR, MARR FAMILY"/>
    <property type="match status" value="1"/>
</dbReference>
<gene>
    <name evidence="7" type="primary">ohrR</name>
    <name evidence="7" type="ORF">PEDI_30270</name>
</gene>
<evidence type="ECO:0000256" key="2">
    <source>
        <dbReference type="ARBA" id="ARBA00022490"/>
    </source>
</evidence>
<dbReference type="InterPro" id="IPR000835">
    <property type="entry name" value="HTH_MarR-typ"/>
</dbReference>
<accession>A0AAN4W0Y0</accession>
<evidence type="ECO:0000256" key="1">
    <source>
        <dbReference type="ARBA" id="ARBA00004496"/>
    </source>
</evidence>
<dbReference type="GO" id="GO:0003700">
    <property type="term" value="F:DNA-binding transcription factor activity"/>
    <property type="evidence" value="ECO:0007669"/>
    <property type="project" value="InterPro"/>
</dbReference>
<reference evidence="7 8" key="1">
    <citation type="submission" date="2021-12" db="EMBL/GenBank/DDBJ databases">
        <title>Genome sequencing of bacteria with rrn-lacking chromosome and rrn-plasmid.</title>
        <authorList>
            <person name="Anda M."/>
            <person name="Iwasaki W."/>
        </authorList>
    </citation>
    <scope>NUCLEOTIDE SEQUENCE [LARGE SCALE GENOMIC DNA]</scope>
    <source>
        <strain evidence="7 8">NBRC 15940</strain>
    </source>
</reference>
<evidence type="ECO:0000259" key="6">
    <source>
        <dbReference type="PROSITE" id="PS50995"/>
    </source>
</evidence>
<feature type="domain" description="HTH marR-type" evidence="6">
    <location>
        <begin position="11"/>
        <end position="144"/>
    </location>
</feature>
<dbReference type="Pfam" id="PF22381">
    <property type="entry name" value="Staph_reg_Sar_Rot"/>
    <property type="match status" value="1"/>
</dbReference>
<dbReference type="Gene3D" id="1.10.10.10">
    <property type="entry name" value="Winged helix-like DNA-binding domain superfamily/Winged helix DNA-binding domain"/>
    <property type="match status" value="1"/>
</dbReference>
<dbReference type="PROSITE" id="PS50995">
    <property type="entry name" value="HTH_MARR_2"/>
    <property type="match status" value="1"/>
</dbReference>
<protein>
    <submittedName>
        <fullName evidence="7">Organic hydroperoxide resistance transcriptional regulator</fullName>
    </submittedName>
</protein>
<dbReference type="Proteomes" id="UP001310022">
    <property type="component" value="Unassembled WGS sequence"/>
</dbReference>
<evidence type="ECO:0000256" key="5">
    <source>
        <dbReference type="ARBA" id="ARBA00023163"/>
    </source>
</evidence>
<dbReference type="RefSeq" id="WP_060688123.1">
    <property type="nucleotide sequence ID" value="NZ_BQKE01000002.1"/>
</dbReference>
<evidence type="ECO:0000313" key="7">
    <source>
        <dbReference type="EMBL" id="GJM62475.1"/>
    </source>
</evidence>
<dbReference type="GO" id="GO:0005737">
    <property type="term" value="C:cytoplasm"/>
    <property type="evidence" value="ECO:0007669"/>
    <property type="project" value="UniProtKB-SubCell"/>
</dbReference>